<dbReference type="Proteomes" id="UP000512167">
    <property type="component" value="Chromosome"/>
</dbReference>
<protein>
    <recommendedName>
        <fullName evidence="5">DUF308 domain-containing protein</fullName>
    </recommendedName>
</protein>
<dbReference type="RefSeq" id="WP_312031350.1">
    <property type="nucleotide sequence ID" value="NZ_CP051151.1"/>
</dbReference>
<dbReference type="EMBL" id="CP051151">
    <property type="protein sequence ID" value="QLY40511.1"/>
    <property type="molecule type" value="Genomic_DNA"/>
</dbReference>
<keyword evidence="2" id="KW-0812">Transmembrane</keyword>
<organism evidence="3 4">
    <name type="scientific">Hujiaoplasma nucleasis</name>
    <dbReference type="NCBI Taxonomy" id="2725268"/>
    <lineage>
        <taxon>Bacteria</taxon>
        <taxon>Bacillati</taxon>
        <taxon>Mycoplasmatota</taxon>
        <taxon>Mollicutes</taxon>
        <taxon>Candidatus Izemoplasmatales</taxon>
        <taxon>Hujiaoplasmataceae</taxon>
        <taxon>Hujiaoplasma</taxon>
    </lineage>
</organism>
<feature type="transmembrane region" description="Helical" evidence="2">
    <location>
        <begin position="153"/>
        <end position="172"/>
    </location>
</feature>
<proteinExistence type="predicted"/>
<keyword evidence="2" id="KW-1133">Transmembrane helix</keyword>
<feature type="compositionally biased region" description="Basic and acidic residues" evidence="1">
    <location>
        <begin position="196"/>
        <end position="222"/>
    </location>
</feature>
<evidence type="ECO:0008006" key="5">
    <source>
        <dbReference type="Google" id="ProtNLM"/>
    </source>
</evidence>
<feature type="transmembrane region" description="Helical" evidence="2">
    <location>
        <begin position="66"/>
        <end position="85"/>
    </location>
</feature>
<feature type="transmembrane region" description="Helical" evidence="2">
    <location>
        <begin position="7"/>
        <end position="27"/>
    </location>
</feature>
<dbReference type="AlphaFoldDB" id="A0A7L6N4M4"/>
<name>A0A7L6N4M4_9MOLU</name>
<feature type="region of interest" description="Disordered" evidence="1">
    <location>
        <begin position="196"/>
        <end position="232"/>
    </location>
</feature>
<feature type="transmembrane region" description="Helical" evidence="2">
    <location>
        <begin position="33"/>
        <end position="54"/>
    </location>
</feature>
<evidence type="ECO:0000313" key="3">
    <source>
        <dbReference type="EMBL" id="QLY40511.1"/>
    </source>
</evidence>
<dbReference type="KEGG" id="tbk:HF295_06455"/>
<gene>
    <name evidence="3" type="ORF">HF295_06455</name>
</gene>
<keyword evidence="4" id="KW-1185">Reference proteome</keyword>
<sequence length="232" mass="26518">MAKAKYGYGWLIKWIVAAILLGVGIFMALSDDVVYTVTGITIAIYSLFRVYPLLKSLDKEVLRTINLIEILIGVVLGGVMIYAGVKGVKTDQAETWSKLFRWFLAFFFYLRGIIFFVSTTFFDEKTEVPKFIFHIIAISLGAALVLWDNFDAGTLGWLFLFVSIASAAYLAYDGYGGYGQYRKFSKSLNTKKEKEAQVKYEKDLPKEEIQKEKDLPNQHQEEEEKQEETYIS</sequence>
<feature type="transmembrane region" description="Helical" evidence="2">
    <location>
        <begin position="131"/>
        <end position="147"/>
    </location>
</feature>
<evidence type="ECO:0000256" key="2">
    <source>
        <dbReference type="SAM" id="Phobius"/>
    </source>
</evidence>
<reference evidence="3 4" key="1">
    <citation type="submission" date="2020-04" db="EMBL/GenBank/DDBJ databases">
        <authorList>
            <person name="Zheng R.K."/>
            <person name="Sun C.M."/>
        </authorList>
    </citation>
    <scope>NUCLEOTIDE SEQUENCE [LARGE SCALE GENOMIC DNA]</scope>
    <source>
        <strain evidence="4">zrk29</strain>
    </source>
</reference>
<feature type="transmembrane region" description="Helical" evidence="2">
    <location>
        <begin position="100"/>
        <end position="122"/>
    </location>
</feature>
<evidence type="ECO:0000256" key="1">
    <source>
        <dbReference type="SAM" id="MobiDB-lite"/>
    </source>
</evidence>
<evidence type="ECO:0000313" key="4">
    <source>
        <dbReference type="Proteomes" id="UP000512167"/>
    </source>
</evidence>
<accession>A0A7L6N4M4</accession>
<keyword evidence="2" id="KW-0472">Membrane</keyword>